<evidence type="ECO:0000313" key="3">
    <source>
        <dbReference type="Proteomes" id="UP000199341"/>
    </source>
</evidence>
<dbReference type="InterPro" id="IPR010852">
    <property type="entry name" value="ABATE"/>
</dbReference>
<dbReference type="Gene3D" id="1.10.3300.10">
    <property type="entry name" value="Jann2411-like domain"/>
    <property type="match status" value="1"/>
</dbReference>
<name>A0A1G9Z7P1_9ACTN</name>
<gene>
    <name evidence="2" type="ORF">SAMN05216259_10347</name>
</gene>
<evidence type="ECO:0000259" key="1">
    <source>
        <dbReference type="Pfam" id="PF11706"/>
    </source>
</evidence>
<dbReference type="AlphaFoldDB" id="A0A1G9Z7P1"/>
<dbReference type="PANTHER" id="PTHR35525">
    <property type="entry name" value="BLL6575 PROTEIN"/>
    <property type="match status" value="1"/>
</dbReference>
<proteinExistence type="predicted"/>
<dbReference type="PANTHER" id="PTHR35525:SF3">
    <property type="entry name" value="BLL6575 PROTEIN"/>
    <property type="match status" value="1"/>
</dbReference>
<sequence>MPVAAEVPAFRSGAGRLCLDFIRTLRHRDSAEAVEELPGLRQLAAWVERFGPPGLEPADREAWPDGAGGVPYDERARTLREAVHLLIAAARGPEGPAGCPAGARETVNTAARSPVPAPWLDASGRLRFSAADPVLAVLALVARDALDLAASPDIDRVRACANSGCGALFIDNSRPGRRRWCSMNTCGNLAKKSALRARTGAADTGAVAEEPGR</sequence>
<dbReference type="STRING" id="310781.SAMN05216259_10347"/>
<reference evidence="2 3" key="1">
    <citation type="submission" date="2016-10" db="EMBL/GenBank/DDBJ databases">
        <authorList>
            <person name="de Groot N.N."/>
        </authorList>
    </citation>
    <scope>NUCLEOTIDE SEQUENCE [LARGE SCALE GENOMIC DNA]</scope>
    <source>
        <strain evidence="2 3">CGMCC 4.2022</strain>
    </source>
</reference>
<dbReference type="InterPro" id="IPR021005">
    <property type="entry name" value="Znf_CGNR"/>
</dbReference>
<protein>
    <submittedName>
        <fullName evidence="2">CGNR zinc finger domain-containing protein</fullName>
    </submittedName>
</protein>
<dbReference type="OrthoDB" id="123307at2"/>
<feature type="domain" description="Zinc finger CGNR" evidence="1">
    <location>
        <begin position="156"/>
        <end position="198"/>
    </location>
</feature>
<dbReference type="SUPFAM" id="SSF160904">
    <property type="entry name" value="Jann2411-like"/>
    <property type="match status" value="1"/>
</dbReference>
<accession>A0A1G9Z7P1</accession>
<organism evidence="2 3">
    <name type="scientific">Actinacidiphila guanduensis</name>
    <dbReference type="NCBI Taxonomy" id="310781"/>
    <lineage>
        <taxon>Bacteria</taxon>
        <taxon>Bacillati</taxon>
        <taxon>Actinomycetota</taxon>
        <taxon>Actinomycetes</taxon>
        <taxon>Kitasatosporales</taxon>
        <taxon>Streptomycetaceae</taxon>
        <taxon>Actinacidiphila</taxon>
    </lineage>
</organism>
<keyword evidence="3" id="KW-1185">Reference proteome</keyword>
<dbReference type="Pfam" id="PF11706">
    <property type="entry name" value="zf-CGNR"/>
    <property type="match status" value="1"/>
</dbReference>
<dbReference type="Proteomes" id="UP000199341">
    <property type="component" value="Unassembled WGS sequence"/>
</dbReference>
<dbReference type="EMBL" id="FNIE01000003">
    <property type="protein sequence ID" value="SDN17364.1"/>
    <property type="molecule type" value="Genomic_DNA"/>
</dbReference>
<dbReference type="RefSeq" id="WP_093783342.1">
    <property type="nucleotide sequence ID" value="NZ_FNIE01000003.1"/>
</dbReference>
<dbReference type="Pfam" id="PF07336">
    <property type="entry name" value="ABATE"/>
    <property type="match status" value="1"/>
</dbReference>
<evidence type="ECO:0000313" key="2">
    <source>
        <dbReference type="EMBL" id="SDN17364.1"/>
    </source>
</evidence>
<dbReference type="InterPro" id="IPR023286">
    <property type="entry name" value="ABATE_dom_sf"/>
</dbReference>